<keyword evidence="8" id="KW-0458">Lysosome</keyword>
<dbReference type="GO" id="GO:0005765">
    <property type="term" value="C:lysosomal membrane"/>
    <property type="evidence" value="ECO:0007669"/>
    <property type="project" value="UniProtKB-SubCell"/>
</dbReference>
<dbReference type="GO" id="GO:0048471">
    <property type="term" value="C:perinuclear region of cytoplasm"/>
    <property type="evidence" value="ECO:0007669"/>
    <property type="project" value="UniProtKB-SubCell"/>
</dbReference>
<evidence type="ECO:0000256" key="2">
    <source>
        <dbReference type="ARBA" id="ARBA00004556"/>
    </source>
</evidence>
<evidence type="ECO:0000256" key="8">
    <source>
        <dbReference type="ARBA" id="ARBA00023228"/>
    </source>
</evidence>
<protein>
    <recommendedName>
        <fullName evidence="9">Membrane protein BRI3</fullName>
    </recommendedName>
    <alternativeName>
        <fullName evidence="10">Brain protein I3</fullName>
    </alternativeName>
</protein>
<sequence>MLGKEKSDSGTSSAPLENSSSNIIGQSTSSSILYQQPSLQAVLGPQPPINCGMGLSSYSEPPPSYQAAMAYPAASGPYSTNSNDMAFPKPYGAVPPYPLLSVPNQVSPPTLPAPLPSASSQPPPVPVPHTGHCAYCGVGVLSGQTDLFCLVCLVLLAVCTFPVGLLFLCFIPCTVHKRCSHCRRIG</sequence>
<dbReference type="PANTHER" id="PTHR13551">
    <property type="entry name" value="BRAIN PROTEIN I3"/>
    <property type="match status" value="1"/>
</dbReference>
<evidence type="ECO:0000313" key="14">
    <source>
        <dbReference type="EMBL" id="EFO26423.1"/>
    </source>
</evidence>
<dbReference type="OMA" id="NVIVHVQ"/>
<evidence type="ECO:0000256" key="6">
    <source>
        <dbReference type="ARBA" id="ARBA00022989"/>
    </source>
</evidence>
<dbReference type="AlphaFoldDB" id="A0A1S0U7A1"/>
<dbReference type="KEGG" id="loa:LOAG_02053"/>
<feature type="transmembrane region" description="Helical" evidence="13">
    <location>
        <begin position="153"/>
        <end position="175"/>
    </location>
</feature>
<keyword evidence="5 13" id="KW-0812">Transmembrane</keyword>
<keyword evidence="7 13" id="KW-0472">Membrane</keyword>
<gene>
    <name evidence="14" type="ORF">LOAG_02053</name>
</gene>
<reference evidence="14" key="1">
    <citation type="submission" date="2012-04" db="EMBL/GenBank/DDBJ databases">
        <title>The Genome Sequence of Loa loa.</title>
        <authorList>
            <consortium name="The Broad Institute Genome Sequencing Platform"/>
            <consortium name="Broad Institute Genome Sequencing Center for Infectious Disease"/>
            <person name="Nutman T.B."/>
            <person name="Fink D.L."/>
            <person name="Russ C."/>
            <person name="Young S."/>
            <person name="Zeng Q."/>
            <person name="Gargeya S."/>
            <person name="Alvarado L."/>
            <person name="Berlin A."/>
            <person name="Chapman S.B."/>
            <person name="Chen Z."/>
            <person name="Freedman E."/>
            <person name="Gellesch M."/>
            <person name="Goldberg J."/>
            <person name="Griggs A."/>
            <person name="Gujja S."/>
            <person name="Heilman E.R."/>
            <person name="Heiman D."/>
            <person name="Howarth C."/>
            <person name="Mehta T."/>
            <person name="Neiman D."/>
            <person name="Pearson M."/>
            <person name="Roberts A."/>
            <person name="Saif S."/>
            <person name="Shea T."/>
            <person name="Shenoy N."/>
            <person name="Sisk P."/>
            <person name="Stolte C."/>
            <person name="Sykes S."/>
            <person name="White J."/>
            <person name="Yandava C."/>
            <person name="Haas B."/>
            <person name="Henn M.R."/>
            <person name="Nusbaum C."/>
            <person name="Birren B."/>
        </authorList>
    </citation>
    <scope>NUCLEOTIDE SEQUENCE [LARGE SCALE GENOMIC DNA]</scope>
</reference>
<evidence type="ECO:0000256" key="4">
    <source>
        <dbReference type="ARBA" id="ARBA00022490"/>
    </source>
</evidence>
<dbReference type="CTD" id="9939444"/>
<evidence type="ECO:0000256" key="12">
    <source>
        <dbReference type="SAM" id="MobiDB-lite"/>
    </source>
</evidence>
<keyword evidence="6 13" id="KW-1133">Transmembrane helix</keyword>
<dbReference type="GeneID" id="9939444"/>
<feature type="region of interest" description="Disordered" evidence="12">
    <location>
        <begin position="1"/>
        <end position="24"/>
    </location>
</feature>
<accession>A0A1S0U7A1</accession>
<evidence type="ECO:0000256" key="9">
    <source>
        <dbReference type="ARBA" id="ARBA00035284"/>
    </source>
</evidence>
<evidence type="ECO:0000256" key="10">
    <source>
        <dbReference type="ARBA" id="ARBA00035449"/>
    </source>
</evidence>
<evidence type="ECO:0000256" key="5">
    <source>
        <dbReference type="ARBA" id="ARBA00022692"/>
    </source>
</evidence>
<dbReference type="FunCoup" id="A0A1S0U7A1">
    <property type="interactions" value="13"/>
</dbReference>
<evidence type="ECO:0000256" key="11">
    <source>
        <dbReference type="ARBA" id="ARBA00046593"/>
    </source>
</evidence>
<dbReference type="PANTHER" id="PTHR13551:SF1">
    <property type="entry name" value="MEMBRANE PROTEIN BRI3"/>
    <property type="match status" value="1"/>
</dbReference>
<name>A0A1S0U7A1_LOALO</name>
<feature type="compositionally biased region" description="Polar residues" evidence="12">
    <location>
        <begin position="9"/>
        <end position="18"/>
    </location>
</feature>
<keyword evidence="4" id="KW-0963">Cytoplasm</keyword>
<dbReference type="RefSeq" id="XP_003137639.1">
    <property type="nucleotide sequence ID" value="XM_003137591.1"/>
</dbReference>
<organism evidence="14">
    <name type="scientific">Loa loa</name>
    <name type="common">Eye worm</name>
    <name type="synonym">Filaria loa</name>
    <dbReference type="NCBI Taxonomy" id="7209"/>
    <lineage>
        <taxon>Eukaryota</taxon>
        <taxon>Metazoa</taxon>
        <taxon>Ecdysozoa</taxon>
        <taxon>Nematoda</taxon>
        <taxon>Chromadorea</taxon>
        <taxon>Rhabditida</taxon>
        <taxon>Spirurina</taxon>
        <taxon>Spiruromorpha</taxon>
        <taxon>Filarioidea</taxon>
        <taxon>Onchocercidae</taxon>
        <taxon>Loa</taxon>
    </lineage>
</organism>
<proteinExistence type="inferred from homology"/>
<dbReference type="InParanoid" id="A0A1S0U7A1"/>
<evidence type="ECO:0000256" key="7">
    <source>
        <dbReference type="ARBA" id="ARBA00023136"/>
    </source>
</evidence>
<dbReference type="InterPro" id="IPR019317">
    <property type="entry name" value="BRI3"/>
</dbReference>
<comment type="subcellular location">
    <subcellularLocation>
        <location evidence="2">Cytoplasm</location>
        <location evidence="2">Perinuclear region</location>
    </subcellularLocation>
    <subcellularLocation>
        <location evidence="1">Lysosome membrane</location>
        <topology evidence="1">Multi-pass membrane protein</topology>
    </subcellularLocation>
</comment>
<evidence type="ECO:0000256" key="1">
    <source>
        <dbReference type="ARBA" id="ARBA00004155"/>
    </source>
</evidence>
<evidence type="ECO:0000256" key="13">
    <source>
        <dbReference type="SAM" id="Phobius"/>
    </source>
</evidence>
<dbReference type="EMBL" id="JH712098">
    <property type="protein sequence ID" value="EFO26423.1"/>
    <property type="molecule type" value="Genomic_DNA"/>
</dbReference>
<evidence type="ECO:0000256" key="3">
    <source>
        <dbReference type="ARBA" id="ARBA00008090"/>
    </source>
</evidence>
<comment type="subunit">
    <text evidence="11">Interacts with BRI3BP. Interacts with MGAT1 and IFITM3.</text>
</comment>
<dbReference type="OrthoDB" id="5841096at2759"/>
<comment type="similarity">
    <text evidence="3">Belongs to the BRI3 family.</text>
</comment>